<dbReference type="SUPFAM" id="SSF54909">
    <property type="entry name" value="Dimeric alpha+beta barrel"/>
    <property type="match status" value="1"/>
</dbReference>
<dbReference type="InterPro" id="IPR011008">
    <property type="entry name" value="Dimeric_a/b-barrel"/>
</dbReference>
<comment type="similarity">
    <text evidence="1">Belongs to the YciI family.</text>
</comment>
<sequence length="127" mass="13269">MRYLLAFHADHPDSTDEAALSAEVVAEMQQLMTDFANALETAGIMVAAEMLAPPAGAAAVTRRSGATVIEDGPFAAAKEALAGVFIIDAADRDAAIAWAERFPGASYGTVEVRAAGASYIDGRWQQP</sequence>
<evidence type="ECO:0000259" key="2">
    <source>
        <dbReference type="Pfam" id="PF03795"/>
    </source>
</evidence>
<gene>
    <name evidence="3" type="ORF">Bequi_05895</name>
</gene>
<dbReference type="Pfam" id="PF03795">
    <property type="entry name" value="YCII"/>
    <property type="match status" value="1"/>
</dbReference>
<organism evidence="3 4">
    <name type="scientific">Brachybacterium equifaecis</name>
    <dbReference type="NCBI Taxonomy" id="2910770"/>
    <lineage>
        <taxon>Bacteria</taxon>
        <taxon>Bacillati</taxon>
        <taxon>Actinomycetota</taxon>
        <taxon>Actinomycetes</taxon>
        <taxon>Micrococcales</taxon>
        <taxon>Dermabacteraceae</taxon>
        <taxon>Brachybacterium</taxon>
    </lineage>
</organism>
<name>A0ABT0QZ36_9MICO</name>
<reference evidence="3" key="1">
    <citation type="submission" date="2022-02" db="EMBL/GenBank/DDBJ databases">
        <authorList>
            <person name="Lee M."/>
            <person name="Kim S.-J."/>
            <person name="Jung M.-Y."/>
        </authorList>
    </citation>
    <scope>NUCLEOTIDE SEQUENCE</scope>
    <source>
        <strain evidence="3">JHP9</strain>
    </source>
</reference>
<proteinExistence type="inferred from homology"/>
<dbReference type="InterPro" id="IPR005545">
    <property type="entry name" value="YCII"/>
</dbReference>
<feature type="domain" description="YCII-related" evidence="2">
    <location>
        <begin position="7"/>
        <end position="113"/>
    </location>
</feature>
<evidence type="ECO:0000256" key="1">
    <source>
        <dbReference type="ARBA" id="ARBA00007689"/>
    </source>
</evidence>
<accession>A0ABT0QZ36</accession>
<protein>
    <submittedName>
        <fullName evidence="3">YciI family protein</fullName>
    </submittedName>
</protein>
<dbReference type="Proteomes" id="UP001203761">
    <property type="component" value="Unassembled WGS sequence"/>
</dbReference>
<dbReference type="Gene3D" id="3.30.70.1060">
    <property type="entry name" value="Dimeric alpha+beta barrel"/>
    <property type="match status" value="1"/>
</dbReference>
<dbReference type="PANTHER" id="PTHR35174:SF3">
    <property type="entry name" value="BLL7171 PROTEIN"/>
    <property type="match status" value="1"/>
</dbReference>
<evidence type="ECO:0000313" key="3">
    <source>
        <dbReference type="EMBL" id="MCL6422923.1"/>
    </source>
</evidence>
<dbReference type="RefSeq" id="WP_249737032.1">
    <property type="nucleotide sequence ID" value="NZ_JAKNCJ010000002.1"/>
</dbReference>
<keyword evidence="4" id="KW-1185">Reference proteome</keyword>
<evidence type="ECO:0000313" key="4">
    <source>
        <dbReference type="Proteomes" id="UP001203761"/>
    </source>
</evidence>
<dbReference type="PANTHER" id="PTHR35174">
    <property type="entry name" value="BLL7171 PROTEIN-RELATED"/>
    <property type="match status" value="1"/>
</dbReference>
<dbReference type="EMBL" id="JAKNCJ010000002">
    <property type="protein sequence ID" value="MCL6422923.1"/>
    <property type="molecule type" value="Genomic_DNA"/>
</dbReference>
<comment type="caution">
    <text evidence="3">The sequence shown here is derived from an EMBL/GenBank/DDBJ whole genome shotgun (WGS) entry which is preliminary data.</text>
</comment>